<protein>
    <submittedName>
        <fullName evidence="1">Uncharacterized protein</fullName>
    </submittedName>
</protein>
<gene>
    <name evidence="1" type="ORF">ACFSFW_00205</name>
</gene>
<dbReference type="RefSeq" id="WP_099354983.1">
    <property type="nucleotide sequence ID" value="NZ_JBHUEK010000001.1"/>
</dbReference>
<name>A0ABW4MGF0_9BACI</name>
<evidence type="ECO:0000313" key="2">
    <source>
        <dbReference type="Proteomes" id="UP001597227"/>
    </source>
</evidence>
<evidence type="ECO:0000313" key="1">
    <source>
        <dbReference type="EMBL" id="MFD1777104.1"/>
    </source>
</evidence>
<accession>A0ABW4MGF0</accession>
<dbReference type="Proteomes" id="UP001597227">
    <property type="component" value="Unassembled WGS sequence"/>
</dbReference>
<reference evidence="2" key="1">
    <citation type="journal article" date="2019" name="Int. J. Syst. Evol. Microbiol.">
        <title>The Global Catalogue of Microorganisms (GCM) 10K type strain sequencing project: providing services to taxonomists for standard genome sequencing and annotation.</title>
        <authorList>
            <consortium name="The Broad Institute Genomics Platform"/>
            <consortium name="The Broad Institute Genome Sequencing Center for Infectious Disease"/>
            <person name="Wu L."/>
            <person name="Ma J."/>
        </authorList>
    </citation>
    <scope>NUCLEOTIDE SEQUENCE [LARGE SCALE GENOMIC DNA]</scope>
    <source>
        <strain evidence="2">CCUG 15531</strain>
    </source>
</reference>
<comment type="caution">
    <text evidence="1">The sequence shown here is derived from an EMBL/GenBank/DDBJ whole genome shotgun (WGS) entry which is preliminary data.</text>
</comment>
<keyword evidence="2" id="KW-1185">Reference proteome</keyword>
<sequence>MVKEKLKAKILEIVDNQININDPKCTKETLERLVNSGFSEIESKEMIGRVLIEEMYELLKNQVPFNEKRYAEKLSMLQ</sequence>
<proteinExistence type="predicted"/>
<dbReference type="EMBL" id="JBHUEK010000001">
    <property type="protein sequence ID" value="MFD1777104.1"/>
    <property type="molecule type" value="Genomic_DNA"/>
</dbReference>
<organism evidence="1 2">
    <name type="scientific">Fredinandcohnia salidurans</name>
    <dbReference type="NCBI Taxonomy" id="2595041"/>
    <lineage>
        <taxon>Bacteria</taxon>
        <taxon>Bacillati</taxon>
        <taxon>Bacillota</taxon>
        <taxon>Bacilli</taxon>
        <taxon>Bacillales</taxon>
        <taxon>Bacillaceae</taxon>
        <taxon>Fredinandcohnia</taxon>
    </lineage>
</organism>